<dbReference type="EMBL" id="MTHB01000126">
    <property type="protein sequence ID" value="OXC76304.1"/>
    <property type="molecule type" value="Genomic_DNA"/>
</dbReference>
<dbReference type="Proteomes" id="UP000214720">
    <property type="component" value="Unassembled WGS sequence"/>
</dbReference>
<sequence length="48" mass="5597">MHYVRDAFVVCPSLLTLRHPDTPQRDAFLTRVQSMRVHEEPGERSKSC</sequence>
<evidence type="ECO:0000313" key="2">
    <source>
        <dbReference type="Proteomes" id="UP000214720"/>
    </source>
</evidence>
<reference evidence="2" key="1">
    <citation type="submission" date="2017-01" db="EMBL/GenBank/DDBJ databases">
        <title>Genome Analysis of Deinococcus marmoris KOPRI26562.</title>
        <authorList>
            <person name="Kim J.H."/>
            <person name="Oh H.-M."/>
        </authorList>
    </citation>
    <scope>NUCLEOTIDE SEQUENCE [LARGE SCALE GENOMIC DNA]</scope>
    <source>
        <strain evidence="2">PAMC 26633</strain>
    </source>
</reference>
<accession>A0A226WYQ0</accession>
<dbReference type="AlphaFoldDB" id="A0A226WYQ0"/>
<comment type="caution">
    <text evidence="1">The sequence shown here is derived from an EMBL/GenBank/DDBJ whole genome shotgun (WGS) entry which is preliminary data.</text>
</comment>
<gene>
    <name evidence="1" type="ORF">BSU04_21865</name>
</gene>
<proteinExistence type="predicted"/>
<organism evidence="1 2">
    <name type="scientific">Caballeronia sordidicola</name>
    <name type="common">Burkholderia sordidicola</name>
    <dbReference type="NCBI Taxonomy" id="196367"/>
    <lineage>
        <taxon>Bacteria</taxon>
        <taxon>Pseudomonadati</taxon>
        <taxon>Pseudomonadota</taxon>
        <taxon>Betaproteobacteria</taxon>
        <taxon>Burkholderiales</taxon>
        <taxon>Burkholderiaceae</taxon>
        <taxon>Caballeronia</taxon>
    </lineage>
</organism>
<evidence type="ECO:0000313" key="1">
    <source>
        <dbReference type="EMBL" id="OXC76304.1"/>
    </source>
</evidence>
<name>A0A226WYQ0_CABSO</name>
<protein>
    <submittedName>
        <fullName evidence="1">Uncharacterized protein</fullName>
    </submittedName>
</protein>